<dbReference type="InterPro" id="IPR003594">
    <property type="entry name" value="HATPase_dom"/>
</dbReference>
<evidence type="ECO:0000259" key="4">
    <source>
        <dbReference type="PROSITE" id="PS50109"/>
    </source>
</evidence>
<feature type="compositionally biased region" description="Polar residues" evidence="3">
    <location>
        <begin position="177"/>
        <end position="192"/>
    </location>
</feature>
<feature type="region of interest" description="Disordered" evidence="3">
    <location>
        <begin position="147"/>
        <end position="216"/>
    </location>
</feature>
<dbReference type="EMBL" id="CP133659">
    <property type="protein sequence ID" value="WMW65173.1"/>
    <property type="molecule type" value="Genomic_DNA"/>
</dbReference>
<dbReference type="InterPro" id="IPR036890">
    <property type="entry name" value="HATPase_C_sf"/>
</dbReference>
<dbReference type="PROSITE" id="PS50109">
    <property type="entry name" value="HIS_KIN"/>
    <property type="match status" value="1"/>
</dbReference>
<keyword evidence="5" id="KW-0067">ATP-binding</keyword>
<comment type="catalytic activity">
    <reaction evidence="1">
        <text>ATP + protein L-histidine = ADP + protein N-phospho-L-histidine.</text>
        <dbReference type="EC" id="2.7.13.3"/>
    </reaction>
</comment>
<dbReference type="SUPFAM" id="SSF55874">
    <property type="entry name" value="ATPase domain of HSP90 chaperone/DNA topoisomerase II/histidine kinase"/>
    <property type="match status" value="1"/>
</dbReference>
<gene>
    <name evidence="5" type="ORF">KPS_003279</name>
</gene>
<feature type="region of interest" description="Disordered" evidence="3">
    <location>
        <begin position="391"/>
        <end position="421"/>
    </location>
</feature>
<feature type="domain" description="Histidine kinase" evidence="4">
    <location>
        <begin position="442"/>
        <end position="513"/>
    </location>
</feature>
<proteinExistence type="predicted"/>
<evidence type="ECO:0000256" key="2">
    <source>
        <dbReference type="ARBA" id="ARBA00012438"/>
    </source>
</evidence>
<dbReference type="InterPro" id="IPR004358">
    <property type="entry name" value="Sig_transdc_His_kin-like_C"/>
</dbReference>
<feature type="region of interest" description="Disordered" evidence="3">
    <location>
        <begin position="326"/>
        <end position="360"/>
    </location>
</feature>
<dbReference type="PANTHER" id="PTHR43065">
    <property type="entry name" value="SENSOR HISTIDINE KINASE"/>
    <property type="match status" value="1"/>
</dbReference>
<reference evidence="5" key="1">
    <citation type="submission" date="2023-09" db="EMBL/GenBank/DDBJ databases">
        <authorList>
            <consortium name="CW5 consortium"/>
            <person name="Lu C.-W."/>
        </authorList>
    </citation>
    <scope>NUCLEOTIDE SEQUENCE</scope>
    <source>
        <strain evidence="5">KPS</strain>
    </source>
</reference>
<evidence type="ECO:0000256" key="3">
    <source>
        <dbReference type="SAM" id="MobiDB-lite"/>
    </source>
</evidence>
<dbReference type="InterPro" id="IPR005467">
    <property type="entry name" value="His_kinase_dom"/>
</dbReference>
<name>A0ABY9R2X0_9BACT</name>
<accession>A0ABY9R2X0</accession>
<keyword evidence="5" id="KW-0547">Nucleotide-binding</keyword>
<feature type="region of interest" description="Disordered" evidence="3">
    <location>
        <begin position="73"/>
        <end position="96"/>
    </location>
</feature>
<protein>
    <recommendedName>
        <fullName evidence="2">histidine kinase</fullName>
        <ecNumber evidence="2">2.7.13.3</ecNumber>
    </recommendedName>
</protein>
<dbReference type="Proteomes" id="UP001180616">
    <property type="component" value="Chromosome"/>
</dbReference>
<dbReference type="RefSeq" id="WP_309541206.1">
    <property type="nucleotide sequence ID" value="NZ_CP133659.1"/>
</dbReference>
<dbReference type="GO" id="GO:0005524">
    <property type="term" value="F:ATP binding"/>
    <property type="evidence" value="ECO:0007669"/>
    <property type="project" value="UniProtKB-KW"/>
</dbReference>
<dbReference type="PANTHER" id="PTHR43065:SF42">
    <property type="entry name" value="TWO-COMPONENT SENSOR PPRA"/>
    <property type="match status" value="1"/>
</dbReference>
<evidence type="ECO:0000256" key="1">
    <source>
        <dbReference type="ARBA" id="ARBA00000085"/>
    </source>
</evidence>
<dbReference type="Gene3D" id="3.30.565.10">
    <property type="entry name" value="Histidine kinase-like ATPase, C-terminal domain"/>
    <property type="match status" value="1"/>
</dbReference>
<dbReference type="PRINTS" id="PR00344">
    <property type="entry name" value="BCTRLSENSOR"/>
</dbReference>
<keyword evidence="6" id="KW-1185">Reference proteome</keyword>
<organism evidence="5 6">
    <name type="scientific">Nitratidesulfovibrio liaohensis</name>
    <dbReference type="NCBI Taxonomy" id="2604158"/>
    <lineage>
        <taxon>Bacteria</taxon>
        <taxon>Pseudomonadati</taxon>
        <taxon>Thermodesulfobacteriota</taxon>
        <taxon>Desulfovibrionia</taxon>
        <taxon>Desulfovibrionales</taxon>
        <taxon>Desulfovibrionaceae</taxon>
        <taxon>Nitratidesulfovibrio</taxon>
    </lineage>
</organism>
<dbReference type="EC" id="2.7.13.3" evidence="2"/>
<dbReference type="Pfam" id="PF02518">
    <property type="entry name" value="HATPase_c"/>
    <property type="match status" value="1"/>
</dbReference>
<evidence type="ECO:0000313" key="6">
    <source>
        <dbReference type="Proteomes" id="UP001180616"/>
    </source>
</evidence>
<evidence type="ECO:0000313" key="5">
    <source>
        <dbReference type="EMBL" id="WMW65173.1"/>
    </source>
</evidence>
<sequence length="513" mass="53377">MIRLLHDHAGTGLCAVAPSGRVLGVSGLFLRALGLASPPSGAMLHDLLPLSETCPPCAGWHWLLDLPPHLPNPHAPNAPHGTTDNGRTHASPPRAAGVRGGVLVRTLPSAEAHAIPGCPTLHDPRDPAADTIARPATHARTGVLLQLHAPGMPNPPDGGNGPDEAARPKGAAGPAGQSGQDGQDGPNGQTGQDPARLPDPISHNTRPTPISPPVPDAHLRQALDALSVGLAHDFGNVVASILGFAEIAISRLHAAPAMPHGIDPMVLRSLDNIMLGCQRAREVIAFAQSIAGRVDLNAEPADLHTLVTAWCAELAGELPPDARWAVSCGLPPDRPTPSPPADTGQSDALDQPAPPDRLPPVRVDAARLREAFAEIWRNAAWAVKDAIPDQARTAQAPDDTGDASRASSAHPAQTAPDDDPAGRILVETTLAPASPRLPGRWVRVRVRDTGKGMDADTLCRMRDPYFSTKARHEGKGRGPARAAGIVRAHGGRLEIMAGPGLGCMVDILLPVAD</sequence>